<dbReference type="InterPro" id="IPR006913">
    <property type="entry name" value="CENP-V/GFA"/>
</dbReference>
<evidence type="ECO:0000313" key="7">
    <source>
        <dbReference type="Proteomes" id="UP000244037"/>
    </source>
</evidence>
<gene>
    <name evidence="6" type="ORF">C8N38_11190</name>
</gene>
<evidence type="ECO:0000256" key="4">
    <source>
        <dbReference type="ARBA" id="ARBA00023239"/>
    </source>
</evidence>
<dbReference type="GO" id="GO:0046872">
    <property type="term" value="F:metal ion binding"/>
    <property type="evidence" value="ECO:0007669"/>
    <property type="project" value="UniProtKB-KW"/>
</dbReference>
<keyword evidence="7" id="KW-1185">Reference proteome</keyword>
<dbReference type="GO" id="GO:0016846">
    <property type="term" value="F:carbon-sulfur lyase activity"/>
    <property type="evidence" value="ECO:0007669"/>
    <property type="project" value="InterPro"/>
</dbReference>
<dbReference type="PANTHER" id="PTHR33337">
    <property type="entry name" value="GFA DOMAIN-CONTAINING PROTEIN"/>
    <property type="match status" value="1"/>
</dbReference>
<protein>
    <recommendedName>
        <fullName evidence="5">CENP-V/GFA domain-containing protein</fullName>
    </recommendedName>
</protein>
<dbReference type="SUPFAM" id="SSF51316">
    <property type="entry name" value="Mss4-like"/>
    <property type="match status" value="1"/>
</dbReference>
<evidence type="ECO:0000256" key="2">
    <source>
        <dbReference type="ARBA" id="ARBA00022723"/>
    </source>
</evidence>
<dbReference type="Proteomes" id="UP000244037">
    <property type="component" value="Unassembled WGS sequence"/>
</dbReference>
<keyword evidence="4" id="KW-0456">Lyase</keyword>
<proteinExistence type="inferred from homology"/>
<comment type="similarity">
    <text evidence="1">Belongs to the Gfa family.</text>
</comment>
<feature type="domain" description="CENP-V/GFA" evidence="5">
    <location>
        <begin position="5"/>
        <end position="120"/>
    </location>
</feature>
<dbReference type="AlphaFoldDB" id="A0A8E2VJA1"/>
<dbReference type="InterPro" id="IPR011057">
    <property type="entry name" value="Mss4-like_sf"/>
</dbReference>
<dbReference type="Pfam" id="PF04828">
    <property type="entry name" value="GFA"/>
    <property type="match status" value="1"/>
</dbReference>
<dbReference type="RefSeq" id="WP_108027903.1">
    <property type="nucleotide sequence ID" value="NZ_QAYC01000011.1"/>
</dbReference>
<keyword evidence="3" id="KW-0862">Zinc</keyword>
<name>A0A8E2VJA1_9RHOB</name>
<comment type="caution">
    <text evidence="6">The sequence shown here is derived from an EMBL/GenBank/DDBJ whole genome shotgun (WGS) entry which is preliminary data.</text>
</comment>
<dbReference type="EMBL" id="QAYC01000011">
    <property type="protein sequence ID" value="PTW46606.1"/>
    <property type="molecule type" value="Genomic_DNA"/>
</dbReference>
<keyword evidence="2" id="KW-0479">Metal-binding</keyword>
<evidence type="ECO:0000313" key="6">
    <source>
        <dbReference type="EMBL" id="PTW46606.1"/>
    </source>
</evidence>
<evidence type="ECO:0000256" key="3">
    <source>
        <dbReference type="ARBA" id="ARBA00022833"/>
    </source>
</evidence>
<evidence type="ECO:0000256" key="1">
    <source>
        <dbReference type="ARBA" id="ARBA00005495"/>
    </source>
</evidence>
<dbReference type="OrthoDB" id="9807246at2"/>
<dbReference type="PANTHER" id="PTHR33337:SF40">
    <property type="entry name" value="CENP-V_GFA DOMAIN-CONTAINING PROTEIN-RELATED"/>
    <property type="match status" value="1"/>
</dbReference>
<reference evidence="6 7" key="1">
    <citation type="submission" date="2018-04" db="EMBL/GenBank/DDBJ databases">
        <title>Genomic Encyclopedia of Archaeal and Bacterial Type Strains, Phase II (KMG-II): from individual species to whole genera.</title>
        <authorList>
            <person name="Goeker M."/>
        </authorList>
    </citation>
    <scope>NUCLEOTIDE SEQUENCE [LARGE SCALE GENOMIC DNA]</scope>
    <source>
        <strain evidence="6 7">DSM 19783</strain>
    </source>
</reference>
<sequence length="136" mass="14371">MSGVHEGGCLCGAVRFRVTGDFEHFFLCHCARCRHDSGSAFAATLFSGAARLDWLAGREQVRTFRLEGTRHGRAFCGRCGSALPLETEGAGLAVPAGCLDGHPGIAPGAHICWADRAVWEDALEHAPRLAGLPGAE</sequence>
<dbReference type="PROSITE" id="PS51891">
    <property type="entry name" value="CENP_V_GFA"/>
    <property type="match status" value="1"/>
</dbReference>
<organism evidence="6 7">
    <name type="scientific">Rhodovulum kholense</name>
    <dbReference type="NCBI Taxonomy" id="453584"/>
    <lineage>
        <taxon>Bacteria</taxon>
        <taxon>Pseudomonadati</taxon>
        <taxon>Pseudomonadota</taxon>
        <taxon>Alphaproteobacteria</taxon>
        <taxon>Rhodobacterales</taxon>
        <taxon>Paracoccaceae</taxon>
        <taxon>Rhodovulum</taxon>
    </lineage>
</organism>
<evidence type="ECO:0000259" key="5">
    <source>
        <dbReference type="PROSITE" id="PS51891"/>
    </source>
</evidence>
<dbReference type="Gene3D" id="3.90.1590.10">
    <property type="entry name" value="glutathione-dependent formaldehyde- activating enzyme (gfa)"/>
    <property type="match status" value="1"/>
</dbReference>
<accession>A0A8E2VJA1</accession>